<dbReference type="EMBL" id="CP121472">
    <property type="protein sequence ID" value="WPL17254.1"/>
    <property type="molecule type" value="Genomic_DNA"/>
</dbReference>
<dbReference type="InterPro" id="IPR008271">
    <property type="entry name" value="Ser/Thr_kinase_AS"/>
</dbReference>
<reference evidence="10 11" key="1">
    <citation type="journal article" date="2023" name="Microorganisms">
        <title>Thiorhodovibrio frisius and Trv. litoralis spp. nov., Two Novel Members from a Clade of Fastidious Purple Sulfur Bacteria That Exhibit Unique Red-Shifted Light-Harvesting Capabilities.</title>
        <authorList>
            <person name="Methner A."/>
            <person name="Kuzyk S.B."/>
            <person name="Petersen J."/>
            <person name="Bauer S."/>
            <person name="Brinkmann H."/>
            <person name="Sichau K."/>
            <person name="Wanner G."/>
            <person name="Wolf J."/>
            <person name="Neumann-Schaal M."/>
            <person name="Henke P."/>
            <person name="Tank M."/>
            <person name="Sproer C."/>
            <person name="Bunk B."/>
            <person name="Overmann J."/>
        </authorList>
    </citation>
    <scope>NUCLEOTIDE SEQUENCE [LARGE SCALE GENOMIC DNA]</scope>
    <source>
        <strain evidence="10 11">DSM 6702</strain>
    </source>
</reference>
<feature type="compositionally biased region" description="Polar residues" evidence="8">
    <location>
        <begin position="527"/>
        <end position="544"/>
    </location>
</feature>
<dbReference type="InterPro" id="IPR050660">
    <property type="entry name" value="NEK_Ser/Thr_kinase"/>
</dbReference>
<dbReference type="Gene3D" id="1.10.510.10">
    <property type="entry name" value="Transferase(Phosphotransferase) domain 1"/>
    <property type="match status" value="1"/>
</dbReference>
<dbReference type="InterPro" id="IPR000719">
    <property type="entry name" value="Prot_kinase_dom"/>
</dbReference>
<comment type="similarity">
    <text evidence="1">Belongs to the protein kinase superfamily. NEK Ser/Thr protein kinase family. NIMA subfamily.</text>
</comment>
<dbReference type="RefSeq" id="WP_328987771.1">
    <property type="nucleotide sequence ID" value="NZ_CP121472.1"/>
</dbReference>
<evidence type="ECO:0000256" key="6">
    <source>
        <dbReference type="ARBA" id="ARBA00022840"/>
    </source>
</evidence>
<dbReference type="PANTHER" id="PTHR43671">
    <property type="entry name" value="SERINE/THREONINE-PROTEIN KINASE NEK"/>
    <property type="match status" value="1"/>
</dbReference>
<feature type="compositionally biased region" description="Acidic residues" evidence="8">
    <location>
        <begin position="452"/>
        <end position="465"/>
    </location>
</feature>
<dbReference type="SUPFAM" id="SSF56112">
    <property type="entry name" value="Protein kinase-like (PK-like)"/>
    <property type="match status" value="1"/>
</dbReference>
<name>A0ABZ0S9Q9_9GAMM</name>
<evidence type="ECO:0000313" key="10">
    <source>
        <dbReference type="EMBL" id="WPL17254.1"/>
    </source>
</evidence>
<feature type="compositionally biased region" description="Low complexity" evidence="8">
    <location>
        <begin position="557"/>
        <end position="602"/>
    </location>
</feature>
<feature type="region of interest" description="Disordered" evidence="8">
    <location>
        <begin position="432"/>
        <end position="470"/>
    </location>
</feature>
<keyword evidence="6 7" id="KW-0067">ATP-binding</keyword>
<dbReference type="PROSITE" id="PS50011">
    <property type="entry name" value="PROTEIN_KINASE_DOM"/>
    <property type="match status" value="1"/>
</dbReference>
<dbReference type="PROSITE" id="PS00107">
    <property type="entry name" value="PROTEIN_KINASE_ATP"/>
    <property type="match status" value="1"/>
</dbReference>
<feature type="region of interest" description="Disordered" evidence="8">
    <location>
        <begin position="358"/>
        <end position="388"/>
    </location>
</feature>
<keyword evidence="3 10" id="KW-0808">Transferase</keyword>
<feature type="domain" description="Protein kinase" evidence="9">
    <location>
        <begin position="84"/>
        <end position="337"/>
    </location>
</feature>
<dbReference type="Proteomes" id="UP001432180">
    <property type="component" value="Chromosome"/>
</dbReference>
<dbReference type="PROSITE" id="PS00108">
    <property type="entry name" value="PROTEIN_KINASE_ST"/>
    <property type="match status" value="1"/>
</dbReference>
<feature type="compositionally biased region" description="Basic residues" evidence="8">
    <location>
        <begin position="606"/>
        <end position="620"/>
    </location>
</feature>
<dbReference type="EC" id="2.7.11.1" evidence="2"/>
<sequence length="648" mass="69571">MPPPQPSVTEIATELSPHSVPDEGEILSCPQCQATNVVRELPAQEYRCSNCRFELAHLDITMSGTVRGVIAWIRSPGQVIKERYKVTGILGRGGFGVTYLVDDLLVEGKRRALKEIPDVLFDDYETRLLGRLNHPAIPDITDRFSDQEMNCLVLEFGGNRTLRSEQKRHGERIPLDVLLPWIQQLGEAILYLHSQDPPIIHRDLKPDNILLDDNDRVMLIDFGIAKEAIADGMTRTLGRAVSQGFSPPEQVLGTGTDERSDVYSLGAVIYNLLTGTMPVAAYDRVTGALLEPIKEVLPDVPPEIDAAVLKALELNINLRHASISEFLRCLDLSQPGESGSKTVMLDSAALANLPLPRYGGDTSTSTPLPSLRLPTDRSAHAASDHHLGPQGQRRKLFIGAGIMLSMIAAAGAWWLTGVPGLDLADRWFFSETSSETSQRVETAEDVQRIQTEGEESSGEQAEAEPADTSPEDIAKTAAAAGMAAATTAAAATAVSAAAQETQGGAQKVELDAKTPSTAAAPGSAPSIFSNEQAPSTQRTSTPTGSLMDVFDQHRDTASATASSASTEPKQSAAASTTSSQTQTSTTTAKASKTTRPTKAAAPIRKPAVKRAPPRIVKKRPPQAAAARRAPVRRAPVRRAPVRQARPRR</sequence>
<evidence type="ECO:0000313" key="11">
    <source>
        <dbReference type="Proteomes" id="UP001432180"/>
    </source>
</evidence>
<feature type="region of interest" description="Disordered" evidence="8">
    <location>
        <begin position="505"/>
        <end position="648"/>
    </location>
</feature>
<dbReference type="PANTHER" id="PTHR43671:SF13">
    <property type="entry name" value="SERINE_THREONINE-PROTEIN KINASE NEK2"/>
    <property type="match status" value="1"/>
</dbReference>
<evidence type="ECO:0000259" key="9">
    <source>
        <dbReference type="PROSITE" id="PS50011"/>
    </source>
</evidence>
<dbReference type="GO" id="GO:0004674">
    <property type="term" value="F:protein serine/threonine kinase activity"/>
    <property type="evidence" value="ECO:0007669"/>
    <property type="project" value="UniProtKB-EC"/>
</dbReference>
<feature type="compositionally biased region" description="Basic residues" evidence="8">
    <location>
        <begin position="629"/>
        <end position="648"/>
    </location>
</feature>
<accession>A0ABZ0S9Q9</accession>
<dbReference type="CDD" id="cd14014">
    <property type="entry name" value="STKc_PknB_like"/>
    <property type="match status" value="1"/>
</dbReference>
<evidence type="ECO:0000256" key="5">
    <source>
        <dbReference type="ARBA" id="ARBA00022777"/>
    </source>
</evidence>
<dbReference type="Pfam" id="PF00069">
    <property type="entry name" value="Pkinase"/>
    <property type="match status" value="1"/>
</dbReference>
<keyword evidence="4 7" id="KW-0547">Nucleotide-binding</keyword>
<proteinExistence type="inferred from homology"/>
<dbReference type="Gene3D" id="3.30.200.20">
    <property type="entry name" value="Phosphorylase Kinase, domain 1"/>
    <property type="match status" value="1"/>
</dbReference>
<dbReference type="SMART" id="SM00220">
    <property type="entry name" value="S_TKc"/>
    <property type="match status" value="1"/>
</dbReference>
<feature type="compositionally biased region" description="Low complexity" evidence="8">
    <location>
        <begin position="513"/>
        <end position="526"/>
    </location>
</feature>
<feature type="binding site" evidence="7">
    <location>
        <position position="114"/>
    </location>
    <ligand>
        <name>ATP</name>
        <dbReference type="ChEBI" id="CHEBI:30616"/>
    </ligand>
</feature>
<dbReference type="InterPro" id="IPR011009">
    <property type="entry name" value="Kinase-like_dom_sf"/>
</dbReference>
<evidence type="ECO:0000256" key="3">
    <source>
        <dbReference type="ARBA" id="ARBA00022679"/>
    </source>
</evidence>
<dbReference type="InterPro" id="IPR017441">
    <property type="entry name" value="Protein_kinase_ATP_BS"/>
</dbReference>
<protein>
    <recommendedName>
        <fullName evidence="2">non-specific serine/threonine protein kinase</fullName>
        <ecNumber evidence="2">2.7.11.1</ecNumber>
    </recommendedName>
</protein>
<feature type="compositionally biased region" description="Basic and acidic residues" evidence="8">
    <location>
        <begin position="374"/>
        <end position="387"/>
    </location>
</feature>
<evidence type="ECO:0000256" key="7">
    <source>
        <dbReference type="PROSITE-ProRule" id="PRU10141"/>
    </source>
</evidence>
<evidence type="ECO:0000256" key="2">
    <source>
        <dbReference type="ARBA" id="ARBA00012513"/>
    </source>
</evidence>
<evidence type="ECO:0000256" key="8">
    <source>
        <dbReference type="SAM" id="MobiDB-lite"/>
    </source>
</evidence>
<keyword evidence="11" id="KW-1185">Reference proteome</keyword>
<keyword evidence="5 10" id="KW-0418">Kinase</keyword>
<evidence type="ECO:0000256" key="1">
    <source>
        <dbReference type="ARBA" id="ARBA00010886"/>
    </source>
</evidence>
<organism evidence="10 11">
    <name type="scientific">Thiorhodovibrio winogradskyi</name>
    <dbReference type="NCBI Taxonomy" id="77007"/>
    <lineage>
        <taxon>Bacteria</taxon>
        <taxon>Pseudomonadati</taxon>
        <taxon>Pseudomonadota</taxon>
        <taxon>Gammaproteobacteria</taxon>
        <taxon>Chromatiales</taxon>
        <taxon>Chromatiaceae</taxon>
        <taxon>Thiorhodovibrio</taxon>
    </lineage>
</organism>
<gene>
    <name evidence="10" type="primary">stkP_1</name>
    <name evidence="10" type="ORF">Thiowin_02250</name>
</gene>
<evidence type="ECO:0000256" key="4">
    <source>
        <dbReference type="ARBA" id="ARBA00022741"/>
    </source>
</evidence>